<organism evidence="14 15">
    <name type="scientific">Pseudoalteromonas denitrificans DSM 6059</name>
    <dbReference type="NCBI Taxonomy" id="1123010"/>
    <lineage>
        <taxon>Bacteria</taxon>
        <taxon>Pseudomonadati</taxon>
        <taxon>Pseudomonadota</taxon>
        <taxon>Gammaproteobacteria</taxon>
        <taxon>Alteromonadales</taxon>
        <taxon>Pseudoalteromonadaceae</taxon>
        <taxon>Pseudoalteromonas</taxon>
    </lineage>
</organism>
<evidence type="ECO:0000259" key="12">
    <source>
        <dbReference type="Pfam" id="PF06315"/>
    </source>
</evidence>
<dbReference type="GO" id="GO:0006097">
    <property type="term" value="P:glyoxylate cycle"/>
    <property type="evidence" value="ECO:0007669"/>
    <property type="project" value="UniProtKB-UniRule"/>
</dbReference>
<protein>
    <recommendedName>
        <fullName evidence="11">Isocitrate dehydrogenase kinase/phosphatase</fullName>
        <shortName evidence="11">IDH kinase/phosphatase</shortName>
        <shortName evidence="11">IDHK/P</shortName>
        <ecNumber evidence="11">2.7.11.5</ecNumber>
        <ecNumber evidence="11">3.1.3.-</ecNumber>
    </recommendedName>
</protein>
<dbReference type="Pfam" id="PF06315">
    <property type="entry name" value="AceK_kinase"/>
    <property type="match status" value="1"/>
</dbReference>
<keyword evidence="15" id="KW-1185">Reference proteome</keyword>
<dbReference type="GO" id="GO:0016208">
    <property type="term" value="F:AMP binding"/>
    <property type="evidence" value="ECO:0007669"/>
    <property type="project" value="TreeGrafter"/>
</dbReference>
<dbReference type="GO" id="GO:0006099">
    <property type="term" value="P:tricarboxylic acid cycle"/>
    <property type="evidence" value="ECO:0007669"/>
    <property type="project" value="UniProtKB-UniRule"/>
</dbReference>
<keyword evidence="7 11" id="KW-0418">Kinase</keyword>
<keyword evidence="10 11" id="KW-0904">Protein phosphatase</keyword>
<dbReference type="PIRSF" id="PIRSF000719">
    <property type="entry name" value="AceK"/>
    <property type="match status" value="1"/>
</dbReference>
<dbReference type="EC" id="3.1.3.-" evidence="11"/>
<evidence type="ECO:0000256" key="8">
    <source>
        <dbReference type="ARBA" id="ARBA00022801"/>
    </source>
</evidence>
<dbReference type="AlphaFoldDB" id="A0A1I1GD94"/>
<evidence type="ECO:0000256" key="6">
    <source>
        <dbReference type="ARBA" id="ARBA00022741"/>
    </source>
</evidence>
<reference evidence="14 15" key="1">
    <citation type="submission" date="2016-10" db="EMBL/GenBank/DDBJ databases">
        <authorList>
            <person name="de Groot N.N."/>
        </authorList>
    </citation>
    <scope>NUCLEOTIDE SEQUENCE [LARGE SCALE GENOMIC DNA]</scope>
    <source>
        <strain evidence="14 15">DSM 6059</strain>
    </source>
</reference>
<evidence type="ECO:0000256" key="9">
    <source>
        <dbReference type="ARBA" id="ARBA00022840"/>
    </source>
</evidence>
<feature type="binding site" evidence="11">
    <location>
        <begin position="333"/>
        <end position="339"/>
    </location>
    <ligand>
        <name>ATP</name>
        <dbReference type="ChEBI" id="CHEBI:30616"/>
    </ligand>
</feature>
<name>A0A1I1GD94_9GAMM</name>
<dbReference type="PANTHER" id="PTHR39559">
    <property type="match status" value="1"/>
</dbReference>
<dbReference type="Pfam" id="PF20423">
    <property type="entry name" value="AceK_regulatory"/>
    <property type="match status" value="1"/>
</dbReference>
<evidence type="ECO:0000313" key="14">
    <source>
        <dbReference type="EMBL" id="SFC07838.1"/>
    </source>
</evidence>
<dbReference type="OrthoDB" id="5287793at2"/>
<evidence type="ECO:0000256" key="1">
    <source>
        <dbReference type="ARBA" id="ARBA00022435"/>
    </source>
</evidence>
<evidence type="ECO:0000259" key="13">
    <source>
        <dbReference type="Pfam" id="PF20423"/>
    </source>
</evidence>
<dbReference type="InterPro" id="IPR046854">
    <property type="entry name" value="AceK_regulatory"/>
</dbReference>
<evidence type="ECO:0000256" key="3">
    <source>
        <dbReference type="ARBA" id="ARBA00022527"/>
    </source>
</evidence>
<gene>
    <name evidence="11" type="primary">aceK</name>
    <name evidence="14" type="ORF">SAMN02745724_00855</name>
</gene>
<evidence type="ECO:0000256" key="7">
    <source>
        <dbReference type="ARBA" id="ARBA00022777"/>
    </source>
</evidence>
<dbReference type="GO" id="GO:0004674">
    <property type="term" value="F:protein serine/threonine kinase activity"/>
    <property type="evidence" value="ECO:0007669"/>
    <property type="project" value="UniProtKB-KW"/>
</dbReference>
<evidence type="ECO:0000256" key="5">
    <source>
        <dbReference type="ARBA" id="ARBA00022679"/>
    </source>
</evidence>
<keyword evidence="1 11" id="KW-0329">Glyoxylate bypass</keyword>
<keyword evidence="2 11" id="KW-0963">Cytoplasm</keyword>
<dbReference type="GO" id="GO:0004721">
    <property type="term" value="F:phosphoprotein phosphatase activity"/>
    <property type="evidence" value="ECO:0007669"/>
    <property type="project" value="UniProtKB-KW"/>
</dbReference>
<dbReference type="STRING" id="1123010.SAMN02745724_00855"/>
<dbReference type="HAMAP" id="MF_00747">
    <property type="entry name" value="AceK"/>
    <property type="match status" value="1"/>
</dbReference>
<evidence type="ECO:0000256" key="11">
    <source>
        <dbReference type="HAMAP-Rule" id="MF_00747"/>
    </source>
</evidence>
<proteinExistence type="inferred from homology"/>
<accession>A0A1I1GD94</accession>
<keyword evidence="5 11" id="KW-0808">Transferase</keyword>
<dbReference type="EMBL" id="FOLO01000004">
    <property type="protein sequence ID" value="SFC07838.1"/>
    <property type="molecule type" value="Genomic_DNA"/>
</dbReference>
<dbReference type="PANTHER" id="PTHR39559:SF1">
    <property type="entry name" value="ISOCITRATE DEHYDROGENASE KINASE_PHOSPHATASE"/>
    <property type="match status" value="1"/>
</dbReference>
<evidence type="ECO:0000256" key="10">
    <source>
        <dbReference type="ARBA" id="ARBA00022912"/>
    </source>
</evidence>
<feature type="active site" evidence="11">
    <location>
        <position position="389"/>
    </location>
</feature>
<evidence type="ECO:0000313" key="15">
    <source>
        <dbReference type="Proteomes" id="UP000198862"/>
    </source>
</evidence>
<evidence type="ECO:0000256" key="2">
    <source>
        <dbReference type="ARBA" id="ARBA00022490"/>
    </source>
</evidence>
<dbReference type="GO" id="GO:0005524">
    <property type="term" value="F:ATP binding"/>
    <property type="evidence" value="ECO:0007669"/>
    <property type="project" value="UniProtKB-UniRule"/>
</dbReference>
<comment type="similarity">
    <text evidence="11">Belongs to the AceK family.</text>
</comment>
<dbReference type="GO" id="GO:0008772">
    <property type="term" value="F:[isocitrate dehydrogenase (NADP+)] kinase activity"/>
    <property type="evidence" value="ECO:0007669"/>
    <property type="project" value="UniProtKB-UniRule"/>
</dbReference>
<keyword evidence="6 11" id="KW-0547">Nucleotide-binding</keyword>
<comment type="catalytic activity">
    <reaction evidence="11">
        <text>L-seryl-[isocitrate dehydrogenase] + ATP = O-phospho-L-seryl-[isocitrate dehydrogenase] + ADP + H(+)</text>
        <dbReference type="Rhea" id="RHEA:43540"/>
        <dbReference type="Rhea" id="RHEA-COMP:10605"/>
        <dbReference type="Rhea" id="RHEA-COMP:10606"/>
        <dbReference type="ChEBI" id="CHEBI:15378"/>
        <dbReference type="ChEBI" id="CHEBI:29999"/>
        <dbReference type="ChEBI" id="CHEBI:30616"/>
        <dbReference type="ChEBI" id="CHEBI:83421"/>
        <dbReference type="ChEBI" id="CHEBI:456216"/>
        <dbReference type="EC" id="2.7.11.5"/>
    </reaction>
</comment>
<sequence>MANRIIDHAEDNKSINHVISVKISRAILAGFESMFADFLNITLAAQSRFERAAWHEVQDAMKLRLKIYENKVENTAHAIKSIAYEEYMETSLWHEAKHQFATLIINHENALIGQTFFNSVFGSIKGDENKRDVHLFILQEQFKPKTRSTNEILCHLDSATGVISALEQLLNYFKFRIPFEDIQRDISSINQILRKFDGDMLSIENCHIEFAKSLFFRNKATYIIGRIIDDDDNRCVPFALPILNNDNGELFVDAFIIGEGQLSMLFGFARAYFMVDTDQPVRYVDYLCQLLPRKQRFELFNAIGFIKHAKTEFYRYKVDSTKDMPTGEKYISAPGIKGMVMLVFTTQNSEYVYKIIKDTFTPPKNITRKGVMEKYDFVKNADRIGRLVDTQEFRYLAFDLSRFSQEILIELKQKAGNNIIISGNALILKHVYVERKMLPLNLFVKQSDDIELKNVMFEYGNAIKQLAAANIFPGDMLMKNFGVTRWGRVVFYDYDEICPLLECHFKSIPQADNTFDELSNEPWFDIEPNDVFPEQFSIFLSSNLKAKKYFEFYHSDLFDAVYWQKLQKSIQDGEIADVFPYKDKWRFNRN</sequence>
<dbReference type="GO" id="GO:0005737">
    <property type="term" value="C:cytoplasm"/>
    <property type="evidence" value="ECO:0007669"/>
    <property type="project" value="UniProtKB-SubCell"/>
</dbReference>
<feature type="domain" description="Isocitrate dehydrogenase kinase/phosphatase (AceK) kinase" evidence="12">
    <location>
        <begin position="328"/>
        <end position="582"/>
    </location>
</feature>
<comment type="subcellular location">
    <subcellularLocation>
        <location evidence="11">Cytoplasm</location>
    </subcellularLocation>
</comment>
<dbReference type="NCBIfam" id="NF002804">
    <property type="entry name" value="PRK02946.1"/>
    <property type="match status" value="1"/>
</dbReference>
<evidence type="ECO:0000256" key="4">
    <source>
        <dbReference type="ARBA" id="ARBA00022532"/>
    </source>
</evidence>
<dbReference type="EC" id="2.7.11.5" evidence="11"/>
<dbReference type="InterPro" id="IPR046855">
    <property type="entry name" value="AceK_kinase"/>
</dbReference>
<keyword evidence="4 11" id="KW-0816">Tricarboxylic acid cycle</keyword>
<dbReference type="InterPro" id="IPR010452">
    <property type="entry name" value="Isocitrate_DH_AceK"/>
</dbReference>
<feature type="binding site" evidence="11">
    <location>
        <position position="354"/>
    </location>
    <ligand>
        <name>ATP</name>
        <dbReference type="ChEBI" id="CHEBI:30616"/>
    </ligand>
</feature>
<dbReference type="Proteomes" id="UP000198862">
    <property type="component" value="Unassembled WGS sequence"/>
</dbReference>
<dbReference type="RefSeq" id="WP_091980330.1">
    <property type="nucleotide sequence ID" value="NZ_FOLO01000004.1"/>
</dbReference>
<dbReference type="GO" id="GO:0006006">
    <property type="term" value="P:glucose metabolic process"/>
    <property type="evidence" value="ECO:0007669"/>
    <property type="project" value="InterPro"/>
</dbReference>
<keyword evidence="3 11" id="KW-0723">Serine/threonine-protein kinase</keyword>
<comment type="function">
    <text evidence="11">Bifunctional enzyme which can phosphorylate or dephosphorylate isocitrate dehydrogenase (IDH) on a specific serine residue. This is a regulatory mechanism which enables bacteria to bypass the Krebs cycle via the glyoxylate shunt in response to the source of carbon. When bacteria are grown on glucose, IDH is fully active and unphosphorylated, but when grown on acetate or ethanol, the activity of IDH declines drastically concomitant with its phosphorylation.</text>
</comment>
<keyword evidence="8 11" id="KW-0378">Hydrolase</keyword>
<keyword evidence="9 11" id="KW-0067">ATP-binding</keyword>
<feature type="domain" description="Isocitrate dehydrogenase kinase/phosphatase (AceK) regulatory" evidence="13">
    <location>
        <begin position="25"/>
        <end position="320"/>
    </location>
</feature>